<evidence type="ECO:0000313" key="7">
    <source>
        <dbReference type="Proteomes" id="UP000671862"/>
    </source>
</evidence>
<evidence type="ECO:0000256" key="4">
    <source>
        <dbReference type="ARBA" id="ARBA00022833"/>
    </source>
</evidence>
<keyword evidence="7" id="KW-1185">Reference proteome</keyword>
<dbReference type="Proteomes" id="UP000671862">
    <property type="component" value="Chromosome"/>
</dbReference>
<keyword evidence="2" id="KW-0479">Metal-binding</keyword>
<keyword evidence="3" id="KW-0378">Hydrolase</keyword>
<sequence length="200" mass="22693">MTLKKLNAVKPGLNLIKTSGIFMTNTYIFEYKNRLHVVDPGKGIGDFVKEKVVVLLTHGHFDHILGLSELNIESVFVSLEDRELLQDPIANFSQFFNQPFVYEGKIENIDDYIETIKVPGHTIGSRIIRVNNYVFTGDTVFCNTIGRSDLGGSKKLMEETIRSLNGLFRKWSPDYVILPGHENICTLKELLKVNPFFKGV</sequence>
<dbReference type="RefSeq" id="WP_207567530.1">
    <property type="nucleotide sequence ID" value="NZ_CP071446.1"/>
</dbReference>
<proteinExistence type="predicted"/>
<evidence type="ECO:0000259" key="5">
    <source>
        <dbReference type="SMART" id="SM00849"/>
    </source>
</evidence>
<comment type="cofactor">
    <cofactor evidence="1">
        <name>Zn(2+)</name>
        <dbReference type="ChEBI" id="CHEBI:29105"/>
    </cofactor>
</comment>
<accession>A0ABX7SA08</accession>
<evidence type="ECO:0000256" key="2">
    <source>
        <dbReference type="ARBA" id="ARBA00022723"/>
    </source>
</evidence>
<evidence type="ECO:0000256" key="3">
    <source>
        <dbReference type="ARBA" id="ARBA00022801"/>
    </source>
</evidence>
<protein>
    <submittedName>
        <fullName evidence="6">MBL fold metallo-hydrolase</fullName>
    </submittedName>
</protein>
<dbReference type="CDD" id="cd06262">
    <property type="entry name" value="metallo-hydrolase-like_MBL-fold"/>
    <property type="match status" value="1"/>
</dbReference>
<dbReference type="PANTHER" id="PTHR46233:SF3">
    <property type="entry name" value="HYDROXYACYLGLUTATHIONE HYDROLASE GLOC"/>
    <property type="match status" value="1"/>
</dbReference>
<gene>
    <name evidence="6" type="ORF">JYK00_04715</name>
</gene>
<dbReference type="SUPFAM" id="SSF56281">
    <property type="entry name" value="Metallo-hydrolase/oxidoreductase"/>
    <property type="match status" value="1"/>
</dbReference>
<dbReference type="Pfam" id="PF00753">
    <property type="entry name" value="Lactamase_B"/>
    <property type="match status" value="1"/>
</dbReference>
<organism evidence="6 7">
    <name type="scientific">Thermosipho ferrireducens</name>
    <dbReference type="NCBI Taxonomy" id="2571116"/>
    <lineage>
        <taxon>Bacteria</taxon>
        <taxon>Thermotogati</taxon>
        <taxon>Thermotogota</taxon>
        <taxon>Thermotogae</taxon>
        <taxon>Thermotogales</taxon>
        <taxon>Fervidobacteriaceae</taxon>
        <taxon>Thermosipho</taxon>
    </lineage>
</organism>
<dbReference type="EMBL" id="CP071446">
    <property type="protein sequence ID" value="QTA38813.1"/>
    <property type="molecule type" value="Genomic_DNA"/>
</dbReference>
<feature type="domain" description="Metallo-beta-lactamase" evidence="5">
    <location>
        <begin position="23"/>
        <end position="181"/>
    </location>
</feature>
<dbReference type="Gene3D" id="3.60.15.10">
    <property type="entry name" value="Ribonuclease Z/Hydroxyacylglutathione hydrolase-like"/>
    <property type="match status" value="1"/>
</dbReference>
<evidence type="ECO:0000313" key="6">
    <source>
        <dbReference type="EMBL" id="QTA38813.1"/>
    </source>
</evidence>
<dbReference type="PANTHER" id="PTHR46233">
    <property type="entry name" value="HYDROXYACYLGLUTATHIONE HYDROLASE GLOC"/>
    <property type="match status" value="1"/>
</dbReference>
<dbReference type="InterPro" id="IPR001279">
    <property type="entry name" value="Metallo-B-lactamas"/>
</dbReference>
<dbReference type="InterPro" id="IPR036866">
    <property type="entry name" value="RibonucZ/Hydroxyglut_hydro"/>
</dbReference>
<name>A0ABX7SA08_9BACT</name>
<dbReference type="InterPro" id="IPR051453">
    <property type="entry name" value="MBL_Glyoxalase_II"/>
</dbReference>
<dbReference type="SMART" id="SM00849">
    <property type="entry name" value="Lactamase_B"/>
    <property type="match status" value="1"/>
</dbReference>
<reference evidence="6 7" key="1">
    <citation type="submission" date="2021-03" db="EMBL/GenBank/DDBJ databases">
        <title>Thermosipho ferrireducens sp.nov., an anaerobic thermophilic iron-reducing bacterium isolated from a deep-sea hydrothermal sulfide deposits.</title>
        <authorList>
            <person name="Zeng X."/>
            <person name="Chen Y."/>
            <person name="Shao Z."/>
        </authorList>
    </citation>
    <scope>NUCLEOTIDE SEQUENCE [LARGE SCALE GENOMIC DNA]</scope>
    <source>
        <strain evidence="6 7">JL129W03</strain>
    </source>
</reference>
<keyword evidence="4" id="KW-0862">Zinc</keyword>
<evidence type="ECO:0000256" key="1">
    <source>
        <dbReference type="ARBA" id="ARBA00001947"/>
    </source>
</evidence>